<dbReference type="EMBL" id="BSTK01000001">
    <property type="protein sequence ID" value="GLY82466.1"/>
    <property type="molecule type" value="Genomic_DNA"/>
</dbReference>
<evidence type="ECO:0000313" key="1">
    <source>
        <dbReference type="EMBL" id="GLY82466.1"/>
    </source>
</evidence>
<protein>
    <submittedName>
        <fullName evidence="1">Uncharacterized protein</fullName>
    </submittedName>
</protein>
<name>A0A9W6RTU4_9ACTN</name>
<gene>
    <name evidence="1" type="ORF">Airi02_003980</name>
</gene>
<comment type="caution">
    <text evidence="1">The sequence shown here is derived from an EMBL/GenBank/DDBJ whole genome shotgun (WGS) entry which is preliminary data.</text>
</comment>
<proteinExistence type="predicted"/>
<reference evidence="1" key="1">
    <citation type="submission" date="2023-03" db="EMBL/GenBank/DDBJ databases">
        <title>Actinoallomurus iriomotensis NBRC 103684.</title>
        <authorList>
            <person name="Ichikawa N."/>
            <person name="Sato H."/>
            <person name="Tonouchi N."/>
        </authorList>
    </citation>
    <scope>NUCLEOTIDE SEQUENCE</scope>
    <source>
        <strain evidence="1">NBRC 103684</strain>
    </source>
</reference>
<evidence type="ECO:0000313" key="2">
    <source>
        <dbReference type="Proteomes" id="UP001165074"/>
    </source>
</evidence>
<keyword evidence="2" id="KW-1185">Reference proteome</keyword>
<sequence length="66" mass="7245">MRWPYPDRPAVINRARIGAARVAAADRAWVTEPGMDSHSRTRQASVSSGFSSLKKLLGAPSFLCSW</sequence>
<accession>A0A9W6RTU4</accession>
<dbReference type="Proteomes" id="UP001165074">
    <property type="component" value="Unassembled WGS sequence"/>
</dbReference>
<dbReference type="AlphaFoldDB" id="A0A9W6RTU4"/>
<organism evidence="1 2">
    <name type="scientific">Actinoallomurus iriomotensis</name>
    <dbReference type="NCBI Taxonomy" id="478107"/>
    <lineage>
        <taxon>Bacteria</taxon>
        <taxon>Bacillati</taxon>
        <taxon>Actinomycetota</taxon>
        <taxon>Actinomycetes</taxon>
        <taxon>Streptosporangiales</taxon>
        <taxon>Thermomonosporaceae</taxon>
        <taxon>Actinoallomurus</taxon>
    </lineage>
</organism>